<keyword evidence="2" id="KW-0238">DNA-binding</keyword>
<dbReference type="Gene3D" id="1.10.260.40">
    <property type="entry name" value="lambda repressor-like DNA-binding domains"/>
    <property type="match status" value="1"/>
</dbReference>
<keyword evidence="6" id="KW-1185">Reference proteome</keyword>
<evidence type="ECO:0000256" key="2">
    <source>
        <dbReference type="ARBA" id="ARBA00023125"/>
    </source>
</evidence>
<organism evidence="5 6">
    <name type="scientific">Afifella marina DSM 2698</name>
    <dbReference type="NCBI Taxonomy" id="1120955"/>
    <lineage>
        <taxon>Bacteria</taxon>
        <taxon>Pseudomonadati</taxon>
        <taxon>Pseudomonadota</taxon>
        <taxon>Alphaproteobacteria</taxon>
        <taxon>Hyphomicrobiales</taxon>
        <taxon>Afifellaceae</taxon>
        <taxon>Afifella</taxon>
    </lineage>
</organism>
<dbReference type="Pfam" id="PF00356">
    <property type="entry name" value="LacI"/>
    <property type="match status" value="1"/>
</dbReference>
<proteinExistence type="predicted"/>
<sequence>MSGKKIRNMEDFAVAAGISRPTISKYFQDPNSVRASTRQRIEEALARHNYQPNIFAVNLNRRNPRNIGVIVPHISDPFYAEIVRQIEISSLRQGYWAIVLSSHGEPDLEAKAIQMLQSLKLSGAVVAPLGYESDADLIRELRQAMPLVFLDSRAAEDQPFVGTDNAQSISLMVEYLCRTGERPCFLEMPRVNRNATERRAAYERAMANLGFEAHVLSVDSADWDFETVGFEETNKILDQGGFPTRSVLCANDRLAFGVMSAAYQRGLKIGRSADADLRVAGHDDHPLSRYTCPALTTVAQDYSGLATASLRLLLDMIGKSDEAAPKTEPAGPTLLEAKLIMRDSA</sequence>
<dbReference type="Pfam" id="PF00532">
    <property type="entry name" value="Peripla_BP_1"/>
    <property type="match status" value="1"/>
</dbReference>
<gene>
    <name evidence="5" type="ORF">SAMN03080610_01317</name>
</gene>
<dbReference type="Gene3D" id="3.40.50.2300">
    <property type="match status" value="2"/>
</dbReference>
<dbReference type="SUPFAM" id="SSF53822">
    <property type="entry name" value="Periplasmic binding protein-like I"/>
    <property type="match status" value="1"/>
</dbReference>
<evidence type="ECO:0000256" key="3">
    <source>
        <dbReference type="ARBA" id="ARBA00023163"/>
    </source>
</evidence>
<dbReference type="CDD" id="cd06267">
    <property type="entry name" value="PBP1_LacI_sugar_binding-like"/>
    <property type="match status" value="1"/>
</dbReference>
<dbReference type="InterPro" id="IPR028082">
    <property type="entry name" value="Peripla_BP_I"/>
</dbReference>
<dbReference type="PROSITE" id="PS50932">
    <property type="entry name" value="HTH_LACI_2"/>
    <property type="match status" value="1"/>
</dbReference>
<evidence type="ECO:0000313" key="6">
    <source>
        <dbReference type="Proteomes" id="UP000199347"/>
    </source>
</evidence>
<dbReference type="Proteomes" id="UP000199347">
    <property type="component" value="Unassembled WGS sequence"/>
</dbReference>
<dbReference type="STRING" id="1120955.SAMN03080610_01317"/>
<protein>
    <submittedName>
        <fullName evidence="5">Transcriptional regulator, LacI family</fullName>
    </submittedName>
</protein>
<dbReference type="SMART" id="SM00354">
    <property type="entry name" value="HTH_LACI"/>
    <property type="match status" value="1"/>
</dbReference>
<name>A0A1G5N2H6_AFIMA</name>
<keyword evidence="3" id="KW-0804">Transcription</keyword>
<dbReference type="GO" id="GO:0000976">
    <property type="term" value="F:transcription cis-regulatory region binding"/>
    <property type="evidence" value="ECO:0007669"/>
    <property type="project" value="TreeGrafter"/>
</dbReference>
<dbReference type="AlphaFoldDB" id="A0A1G5N2H6"/>
<evidence type="ECO:0000256" key="1">
    <source>
        <dbReference type="ARBA" id="ARBA00023015"/>
    </source>
</evidence>
<dbReference type="PANTHER" id="PTHR30146">
    <property type="entry name" value="LACI-RELATED TRANSCRIPTIONAL REPRESSOR"/>
    <property type="match status" value="1"/>
</dbReference>
<reference evidence="5 6" key="1">
    <citation type="submission" date="2016-10" db="EMBL/GenBank/DDBJ databases">
        <authorList>
            <person name="de Groot N.N."/>
        </authorList>
    </citation>
    <scope>NUCLEOTIDE SEQUENCE [LARGE SCALE GENOMIC DNA]</scope>
    <source>
        <strain evidence="5 6">DSM 2698</strain>
    </source>
</reference>
<evidence type="ECO:0000259" key="4">
    <source>
        <dbReference type="PROSITE" id="PS50932"/>
    </source>
</evidence>
<evidence type="ECO:0000313" key="5">
    <source>
        <dbReference type="EMBL" id="SCZ30991.1"/>
    </source>
</evidence>
<keyword evidence="1" id="KW-0805">Transcription regulation</keyword>
<dbReference type="PANTHER" id="PTHR30146:SF153">
    <property type="entry name" value="LACTOSE OPERON REPRESSOR"/>
    <property type="match status" value="1"/>
</dbReference>
<feature type="domain" description="HTH lacI-type" evidence="4">
    <location>
        <begin position="7"/>
        <end position="61"/>
    </location>
</feature>
<dbReference type="CDD" id="cd01392">
    <property type="entry name" value="HTH_LacI"/>
    <property type="match status" value="1"/>
</dbReference>
<dbReference type="EMBL" id="FMVW01000002">
    <property type="protein sequence ID" value="SCZ30991.1"/>
    <property type="molecule type" value="Genomic_DNA"/>
</dbReference>
<dbReference type="OrthoDB" id="9805705at2"/>
<accession>A0A1G5N2H6</accession>
<dbReference type="InterPro" id="IPR001761">
    <property type="entry name" value="Peripla_BP/Lac1_sug-bd_dom"/>
</dbReference>
<dbReference type="RefSeq" id="WP_092810792.1">
    <property type="nucleotide sequence ID" value="NZ_FMVW01000002.1"/>
</dbReference>
<dbReference type="InterPro" id="IPR010982">
    <property type="entry name" value="Lambda_DNA-bd_dom_sf"/>
</dbReference>
<dbReference type="SUPFAM" id="SSF47413">
    <property type="entry name" value="lambda repressor-like DNA-binding domains"/>
    <property type="match status" value="1"/>
</dbReference>
<dbReference type="InterPro" id="IPR000843">
    <property type="entry name" value="HTH_LacI"/>
</dbReference>
<dbReference type="GO" id="GO:0003700">
    <property type="term" value="F:DNA-binding transcription factor activity"/>
    <property type="evidence" value="ECO:0007669"/>
    <property type="project" value="TreeGrafter"/>
</dbReference>